<dbReference type="GO" id="GO:1901259">
    <property type="term" value="P:chloroplast rRNA processing"/>
    <property type="evidence" value="ECO:0007669"/>
    <property type="project" value="TreeGrafter"/>
</dbReference>
<gene>
    <name evidence="2" type="ORF">TSOC_015078</name>
</gene>
<dbReference type="GO" id="GO:0003723">
    <property type="term" value="F:RNA binding"/>
    <property type="evidence" value="ECO:0007669"/>
    <property type="project" value="TreeGrafter"/>
</dbReference>
<accession>A0A2J7ZFU9</accession>
<dbReference type="Proteomes" id="UP000236333">
    <property type="component" value="Unassembled WGS sequence"/>
</dbReference>
<dbReference type="InterPro" id="IPR050870">
    <property type="entry name" value="FAST_kinase"/>
</dbReference>
<dbReference type="GO" id="GO:0009507">
    <property type="term" value="C:chloroplast"/>
    <property type="evidence" value="ECO:0007669"/>
    <property type="project" value="GOC"/>
</dbReference>
<dbReference type="PANTHER" id="PTHR21228:SF40">
    <property type="entry name" value="LD45607P"/>
    <property type="match status" value="1"/>
</dbReference>
<dbReference type="GO" id="GO:0005759">
    <property type="term" value="C:mitochondrial matrix"/>
    <property type="evidence" value="ECO:0007669"/>
    <property type="project" value="TreeGrafter"/>
</dbReference>
<feature type="non-terminal residue" evidence="2">
    <location>
        <position position="426"/>
    </location>
</feature>
<reference evidence="2 3" key="1">
    <citation type="journal article" date="2017" name="Mol. Biol. Evol.">
        <title>The 4-celled Tetrabaena socialis nuclear genome reveals the essential components for genetic control of cell number at the origin of multicellularity in the volvocine lineage.</title>
        <authorList>
            <person name="Featherston J."/>
            <person name="Arakaki Y."/>
            <person name="Hanschen E.R."/>
            <person name="Ferris P.J."/>
            <person name="Michod R.E."/>
            <person name="Olson B.J.S.C."/>
            <person name="Nozaki H."/>
            <person name="Durand P.M."/>
        </authorList>
    </citation>
    <scope>NUCLEOTIDE SEQUENCE [LARGE SCALE GENOMIC DNA]</scope>
    <source>
        <strain evidence="2 3">NIES-571</strain>
    </source>
</reference>
<dbReference type="OrthoDB" id="533340at2759"/>
<feature type="non-terminal residue" evidence="2">
    <location>
        <position position="1"/>
    </location>
</feature>
<proteinExistence type="predicted"/>
<name>A0A2J7ZFU9_9CHLO</name>
<dbReference type="GO" id="GO:0000963">
    <property type="term" value="P:mitochondrial RNA processing"/>
    <property type="evidence" value="ECO:0007669"/>
    <property type="project" value="TreeGrafter"/>
</dbReference>
<organism evidence="2 3">
    <name type="scientific">Tetrabaena socialis</name>
    <dbReference type="NCBI Taxonomy" id="47790"/>
    <lineage>
        <taxon>Eukaryota</taxon>
        <taxon>Viridiplantae</taxon>
        <taxon>Chlorophyta</taxon>
        <taxon>core chlorophytes</taxon>
        <taxon>Chlorophyceae</taxon>
        <taxon>CS clade</taxon>
        <taxon>Chlamydomonadales</taxon>
        <taxon>Tetrabaenaceae</taxon>
        <taxon>Tetrabaena</taxon>
    </lineage>
</organism>
<protein>
    <recommendedName>
        <fullName evidence="1">RNA-editing substrate-binding complex 6 protein domain-containing protein</fullName>
    </recommendedName>
</protein>
<dbReference type="PANTHER" id="PTHR21228">
    <property type="entry name" value="FAST LEU-RICH DOMAIN-CONTAINING"/>
    <property type="match status" value="1"/>
</dbReference>
<dbReference type="AlphaFoldDB" id="A0A2J7ZFU9"/>
<dbReference type="Pfam" id="PF26188">
    <property type="entry name" value="RESC6"/>
    <property type="match status" value="1"/>
</dbReference>
<comment type="caution">
    <text evidence="2">The sequence shown here is derived from an EMBL/GenBank/DDBJ whole genome shotgun (WGS) entry which is preliminary data.</text>
</comment>
<dbReference type="GO" id="GO:0044528">
    <property type="term" value="P:regulation of mitochondrial mRNA stability"/>
    <property type="evidence" value="ECO:0007669"/>
    <property type="project" value="TreeGrafter"/>
</dbReference>
<dbReference type="GO" id="GO:0035770">
    <property type="term" value="C:ribonucleoprotein granule"/>
    <property type="evidence" value="ECO:0007669"/>
    <property type="project" value="TreeGrafter"/>
</dbReference>
<dbReference type="EMBL" id="PGGS01003912">
    <property type="protein sequence ID" value="PNG99150.1"/>
    <property type="molecule type" value="Genomic_DNA"/>
</dbReference>
<evidence type="ECO:0000259" key="1">
    <source>
        <dbReference type="Pfam" id="PF26188"/>
    </source>
</evidence>
<sequence length="426" mass="45791">FRSYAINNAPTISYVPVPEPEHDDFSSEPTTYTQLLASIRSVTKLKAMQHLVTTYADRFDAVHVAAAVTRLPHLLRYRPADLVDRSEQVVVQTPGLPRLRRKHGAQLRSVSSAVATELAAGLDALLPAHAKHFFPRQAACTIWAFGELRRAGVIDRMASLPDVLLAVTRDGMEPLRVHGHGVDFAQLLQGLAKLEHADPQLLQPLCGLLAGRLASLQPRELQMAAWGLAALGVTDADLFNRIAAELCKSGTTFLLPAGLAAVFQAFAKAGVRRPDLMERLAGSMIGQALLLAPQDVATTLWACSRLRFRHAQLFAVLGDSLTRCLASCSDLEVSSALEALARLRYHHAPLLDAVAASILAESAIGAEPEPLARVIFAYGSLGAAGPRHEQLVAALAAALGRRMPVVRADTLGKACVGLEAFGFREE</sequence>
<evidence type="ECO:0000313" key="3">
    <source>
        <dbReference type="Proteomes" id="UP000236333"/>
    </source>
</evidence>
<dbReference type="InterPro" id="IPR058917">
    <property type="entry name" value="RESC6_dom"/>
</dbReference>
<keyword evidence="3" id="KW-1185">Reference proteome</keyword>
<feature type="domain" description="RNA-editing substrate-binding complex 6 protein" evidence="1">
    <location>
        <begin position="217"/>
        <end position="360"/>
    </location>
</feature>
<evidence type="ECO:0000313" key="2">
    <source>
        <dbReference type="EMBL" id="PNG99150.1"/>
    </source>
</evidence>